<keyword evidence="8 11" id="KW-0407">Ion channel</keyword>
<organism evidence="12 13">
    <name type="scientific">Granulicella mallensis</name>
    <dbReference type="NCBI Taxonomy" id="940614"/>
    <lineage>
        <taxon>Bacteria</taxon>
        <taxon>Pseudomonadati</taxon>
        <taxon>Acidobacteriota</taxon>
        <taxon>Terriglobia</taxon>
        <taxon>Terriglobales</taxon>
        <taxon>Acidobacteriaceae</taxon>
        <taxon>Granulicella</taxon>
    </lineage>
</organism>
<feature type="binding site" evidence="11">
    <location>
        <position position="78"/>
    </location>
    <ligand>
        <name>Na(+)</name>
        <dbReference type="ChEBI" id="CHEBI:29101"/>
        <note>structural</note>
    </ligand>
</feature>
<evidence type="ECO:0000256" key="1">
    <source>
        <dbReference type="ARBA" id="ARBA00004651"/>
    </source>
</evidence>
<comment type="function">
    <text evidence="11">Fluoride-specific ion channel. Important for reducing fluoride concentration in the cell, thus reducing its toxicity.</text>
</comment>
<evidence type="ECO:0000256" key="4">
    <source>
        <dbReference type="ARBA" id="ARBA00022692"/>
    </source>
</evidence>
<evidence type="ECO:0000256" key="8">
    <source>
        <dbReference type="ARBA" id="ARBA00023303"/>
    </source>
</evidence>
<evidence type="ECO:0000256" key="11">
    <source>
        <dbReference type="HAMAP-Rule" id="MF_00454"/>
    </source>
</evidence>
<feature type="transmembrane region" description="Helical" evidence="11">
    <location>
        <begin position="5"/>
        <end position="21"/>
    </location>
</feature>
<dbReference type="GO" id="GO:0005886">
    <property type="term" value="C:plasma membrane"/>
    <property type="evidence" value="ECO:0007669"/>
    <property type="project" value="UniProtKB-SubCell"/>
</dbReference>
<dbReference type="PANTHER" id="PTHR28259:SF1">
    <property type="entry name" value="FLUORIDE EXPORT PROTEIN 1-RELATED"/>
    <property type="match status" value="1"/>
</dbReference>
<keyword evidence="11" id="KW-0915">Sodium</keyword>
<feature type="transmembrane region" description="Helical" evidence="11">
    <location>
        <begin position="33"/>
        <end position="52"/>
    </location>
</feature>
<comment type="subcellular location">
    <subcellularLocation>
        <location evidence="1 11">Cell membrane</location>
        <topology evidence="1 11">Multi-pass membrane protein</topology>
    </subcellularLocation>
</comment>
<gene>
    <name evidence="11" type="primary">fluC</name>
    <name evidence="11" type="synonym">crcB</name>
    <name evidence="12" type="ORF">HDF15_002934</name>
</gene>
<evidence type="ECO:0000256" key="2">
    <source>
        <dbReference type="ARBA" id="ARBA00022475"/>
    </source>
</evidence>
<evidence type="ECO:0000256" key="5">
    <source>
        <dbReference type="ARBA" id="ARBA00022989"/>
    </source>
</evidence>
<comment type="caution">
    <text evidence="12">The sequence shown here is derived from an EMBL/GenBank/DDBJ whole genome shotgun (WGS) entry which is preliminary data.</text>
</comment>
<dbReference type="Proteomes" id="UP000584867">
    <property type="component" value="Unassembled WGS sequence"/>
</dbReference>
<evidence type="ECO:0000256" key="10">
    <source>
        <dbReference type="ARBA" id="ARBA00035585"/>
    </source>
</evidence>
<feature type="transmembrane region" description="Helical" evidence="11">
    <location>
        <begin position="95"/>
        <end position="121"/>
    </location>
</feature>
<evidence type="ECO:0000256" key="3">
    <source>
        <dbReference type="ARBA" id="ARBA00022519"/>
    </source>
</evidence>
<comment type="catalytic activity">
    <reaction evidence="10">
        <text>fluoride(in) = fluoride(out)</text>
        <dbReference type="Rhea" id="RHEA:76159"/>
        <dbReference type="ChEBI" id="CHEBI:17051"/>
    </reaction>
    <physiologicalReaction direction="left-to-right" evidence="10">
        <dbReference type="Rhea" id="RHEA:76160"/>
    </physiologicalReaction>
</comment>
<accession>A0A7W8EAC8</accession>
<name>A0A7W8EAC8_9BACT</name>
<dbReference type="RefSeq" id="WP_184256576.1">
    <property type="nucleotide sequence ID" value="NZ_JACHIO010000011.1"/>
</dbReference>
<keyword evidence="11" id="KW-0479">Metal-binding</keyword>
<dbReference type="GO" id="GO:0062054">
    <property type="term" value="F:fluoride channel activity"/>
    <property type="evidence" value="ECO:0007669"/>
    <property type="project" value="UniProtKB-UniRule"/>
</dbReference>
<keyword evidence="6 11" id="KW-0406">Ion transport</keyword>
<dbReference type="GO" id="GO:0046872">
    <property type="term" value="F:metal ion binding"/>
    <property type="evidence" value="ECO:0007669"/>
    <property type="project" value="UniProtKB-KW"/>
</dbReference>
<sequence>MQRYLFIAIGGALGSILRYYVGATAAERFGPRFPIGTLVINITACFLIGLSIEYLNRHAGLNPAWRYLVPIGFIGAFSTFSTFEWEVWTSITTGAFWIALAYVVISLVVGFVAVAFGAAAARSIS</sequence>
<evidence type="ECO:0000313" key="12">
    <source>
        <dbReference type="EMBL" id="MBB5064576.1"/>
    </source>
</evidence>
<keyword evidence="5 11" id="KW-1133">Transmembrane helix</keyword>
<comment type="activity regulation">
    <text evidence="11">Na(+) is not transported, but it plays an essential structural role and its presence is essential for fluoride channel function.</text>
</comment>
<dbReference type="PANTHER" id="PTHR28259">
    <property type="entry name" value="FLUORIDE EXPORT PROTEIN 1-RELATED"/>
    <property type="match status" value="1"/>
</dbReference>
<evidence type="ECO:0000256" key="6">
    <source>
        <dbReference type="ARBA" id="ARBA00023065"/>
    </source>
</evidence>
<feature type="transmembrane region" description="Helical" evidence="11">
    <location>
        <begin position="64"/>
        <end position="83"/>
    </location>
</feature>
<evidence type="ECO:0000313" key="13">
    <source>
        <dbReference type="Proteomes" id="UP000584867"/>
    </source>
</evidence>
<dbReference type="Pfam" id="PF02537">
    <property type="entry name" value="CRCB"/>
    <property type="match status" value="1"/>
</dbReference>
<dbReference type="NCBIfam" id="TIGR00494">
    <property type="entry name" value="crcB"/>
    <property type="match status" value="1"/>
</dbReference>
<feature type="binding site" evidence="11">
    <location>
        <position position="75"/>
    </location>
    <ligand>
        <name>Na(+)</name>
        <dbReference type="ChEBI" id="CHEBI:29101"/>
        <note>structural</note>
    </ligand>
</feature>
<dbReference type="GO" id="GO:0140114">
    <property type="term" value="P:cellular detoxification of fluoride"/>
    <property type="evidence" value="ECO:0007669"/>
    <property type="project" value="UniProtKB-UniRule"/>
</dbReference>
<evidence type="ECO:0000256" key="7">
    <source>
        <dbReference type="ARBA" id="ARBA00023136"/>
    </source>
</evidence>
<proteinExistence type="inferred from homology"/>
<keyword evidence="4 11" id="KW-0812">Transmembrane</keyword>
<evidence type="ECO:0000256" key="9">
    <source>
        <dbReference type="ARBA" id="ARBA00035120"/>
    </source>
</evidence>
<keyword evidence="3" id="KW-0997">Cell inner membrane</keyword>
<comment type="similarity">
    <text evidence="9 11">Belongs to the fluoride channel Fluc/FEX (TC 1.A.43) family.</text>
</comment>
<keyword evidence="11" id="KW-0813">Transport</keyword>
<dbReference type="AlphaFoldDB" id="A0A7W8EAC8"/>
<reference evidence="12 13" key="1">
    <citation type="submission" date="2020-08" db="EMBL/GenBank/DDBJ databases">
        <title>Genomic Encyclopedia of Type Strains, Phase IV (KMG-V): Genome sequencing to study the core and pangenomes of soil and plant-associated prokaryotes.</title>
        <authorList>
            <person name="Whitman W."/>
        </authorList>
    </citation>
    <scope>NUCLEOTIDE SEQUENCE [LARGE SCALE GENOMIC DNA]</scope>
    <source>
        <strain evidence="12 13">X5P3</strain>
    </source>
</reference>
<protein>
    <recommendedName>
        <fullName evidence="11">Fluoride-specific ion channel FluC</fullName>
    </recommendedName>
</protein>
<dbReference type="HAMAP" id="MF_00454">
    <property type="entry name" value="FluC"/>
    <property type="match status" value="1"/>
</dbReference>
<dbReference type="EMBL" id="JACHIO010000011">
    <property type="protein sequence ID" value="MBB5064576.1"/>
    <property type="molecule type" value="Genomic_DNA"/>
</dbReference>
<keyword evidence="2 11" id="KW-1003">Cell membrane</keyword>
<dbReference type="InterPro" id="IPR003691">
    <property type="entry name" value="FluC"/>
</dbReference>
<keyword evidence="7 11" id="KW-0472">Membrane</keyword>